<sequence length="80" mass="8721">MLDWSLLILGLPTAKATERMRAWRTLKASGAAVLRDGVYLLPEKSVGREAFQAVERDVLAIIWSAGNTKVADGQRESAHG</sequence>
<accession>A0AAE6RC40</accession>
<dbReference type="EMBL" id="CP040324">
    <property type="protein sequence ID" value="QHB27676.1"/>
    <property type="molecule type" value="Genomic_DNA"/>
</dbReference>
<gene>
    <name evidence="1" type="ORF">TCK1_2330</name>
</gene>
<organism evidence="1 2">
    <name type="scientific">Pseudomonas monteilii</name>
    <dbReference type="NCBI Taxonomy" id="76759"/>
    <lineage>
        <taxon>Bacteria</taxon>
        <taxon>Pseudomonadati</taxon>
        <taxon>Pseudomonadota</taxon>
        <taxon>Gammaproteobacteria</taxon>
        <taxon>Pseudomonadales</taxon>
        <taxon>Pseudomonadaceae</taxon>
        <taxon>Pseudomonas</taxon>
    </lineage>
</organism>
<evidence type="ECO:0000313" key="2">
    <source>
        <dbReference type="Proteomes" id="UP000464593"/>
    </source>
</evidence>
<name>A0AAE6RC40_9PSED</name>
<evidence type="ECO:0000313" key="1">
    <source>
        <dbReference type="EMBL" id="QHB27676.1"/>
    </source>
</evidence>
<protein>
    <submittedName>
        <fullName evidence="1">Chromate resistance protein</fullName>
    </submittedName>
</protein>
<reference evidence="1 2" key="1">
    <citation type="submission" date="2019-05" db="EMBL/GenBank/DDBJ databases">
        <title>Complete genome sequence of Pseudomonas Pseudomonas resinovorans.</title>
        <authorList>
            <person name="Chen H.-P."/>
        </authorList>
    </citation>
    <scope>NUCLEOTIDE SEQUENCE [LARGE SCALE GENOMIC DNA]</scope>
    <source>
        <strain evidence="1 2">TCU-CK1</strain>
    </source>
</reference>
<proteinExistence type="predicted"/>
<dbReference type="AlphaFoldDB" id="A0AAE6RC40"/>
<dbReference type="Proteomes" id="UP000464593">
    <property type="component" value="Chromosome"/>
</dbReference>